<evidence type="ECO:0000256" key="2">
    <source>
        <dbReference type="ARBA" id="ARBA00023125"/>
    </source>
</evidence>
<dbReference type="InterPro" id="IPR028082">
    <property type="entry name" value="Peripla_BP_I"/>
</dbReference>
<feature type="region of interest" description="Disordered" evidence="4">
    <location>
        <begin position="308"/>
        <end position="333"/>
    </location>
</feature>
<evidence type="ECO:0000259" key="5">
    <source>
        <dbReference type="PROSITE" id="PS50932"/>
    </source>
</evidence>
<dbReference type="SMART" id="SM00354">
    <property type="entry name" value="HTH_LACI"/>
    <property type="match status" value="1"/>
</dbReference>
<protein>
    <submittedName>
        <fullName evidence="6">LacI family DNA-binding transcriptional regulator</fullName>
    </submittedName>
</protein>
<evidence type="ECO:0000256" key="4">
    <source>
        <dbReference type="SAM" id="MobiDB-lite"/>
    </source>
</evidence>
<keyword evidence="2 6" id="KW-0238">DNA-binding</keyword>
<dbReference type="GO" id="GO:0003677">
    <property type="term" value="F:DNA binding"/>
    <property type="evidence" value="ECO:0007669"/>
    <property type="project" value="UniProtKB-KW"/>
</dbReference>
<accession>A0ABV3P5C0</accession>
<keyword evidence="3" id="KW-0804">Transcription</keyword>
<dbReference type="Proteomes" id="UP001555826">
    <property type="component" value="Unassembled WGS sequence"/>
</dbReference>
<dbReference type="Pfam" id="PF13377">
    <property type="entry name" value="Peripla_BP_3"/>
    <property type="match status" value="1"/>
</dbReference>
<keyword evidence="7" id="KW-1185">Reference proteome</keyword>
<dbReference type="SUPFAM" id="SSF47413">
    <property type="entry name" value="lambda repressor-like DNA-binding domains"/>
    <property type="match status" value="1"/>
</dbReference>
<sequence length="333" mass="35618">MTSKDVARVAGVSQSTVSYVMSGKRPISERTRRIVEDAMEQLTYQPNAGARALASQRTQIIAVVMPFDVALGATGLMAFIEEITLAARARDHDVLIVTAEEGVDGLRRVAGRALCDAVVVMEVSSDDPRAAIARELRVPTLFIGFPDDAEGLHCIDFDFEDGARLLVGELAANARVAALVWGSETVDRGLNYVPRFRAAAQAAAAAAGVALDWVPLERDRVEEQVRAVLAGGCEALLVTAHLNRVVHAVQEAGLRPGTDLDLVALATDVEATGFTVPLTAVSTHPRDVSRQAMTWLFDLLEQGSGPAQVQRVPASVTRRSSVRTGPTPRVPRP</sequence>
<dbReference type="PANTHER" id="PTHR30146:SF153">
    <property type="entry name" value="LACTOSE OPERON REPRESSOR"/>
    <property type="match status" value="1"/>
</dbReference>
<dbReference type="EMBL" id="JBFNQN010000004">
    <property type="protein sequence ID" value="MEW9264593.1"/>
    <property type="molecule type" value="Genomic_DNA"/>
</dbReference>
<dbReference type="InterPro" id="IPR000843">
    <property type="entry name" value="HTH_LacI"/>
</dbReference>
<dbReference type="SUPFAM" id="SSF53822">
    <property type="entry name" value="Periplasmic binding protein-like I"/>
    <property type="match status" value="1"/>
</dbReference>
<feature type="domain" description="HTH lacI-type" evidence="5">
    <location>
        <begin position="1"/>
        <end position="55"/>
    </location>
</feature>
<proteinExistence type="predicted"/>
<dbReference type="Gene3D" id="3.40.50.2300">
    <property type="match status" value="2"/>
</dbReference>
<reference evidence="6 7" key="1">
    <citation type="submission" date="2024-07" db="EMBL/GenBank/DDBJ databases">
        <authorList>
            <person name="Thanompreechachai J."/>
            <person name="Duangmal K."/>
        </authorList>
    </citation>
    <scope>NUCLEOTIDE SEQUENCE [LARGE SCALE GENOMIC DNA]</scope>
    <source>
        <strain evidence="6 7">KCTC 19886</strain>
    </source>
</reference>
<evidence type="ECO:0000256" key="1">
    <source>
        <dbReference type="ARBA" id="ARBA00023015"/>
    </source>
</evidence>
<dbReference type="InterPro" id="IPR010982">
    <property type="entry name" value="Lambda_DNA-bd_dom_sf"/>
</dbReference>
<dbReference type="CDD" id="cd01392">
    <property type="entry name" value="HTH_LacI"/>
    <property type="match status" value="1"/>
</dbReference>
<organism evidence="6 7">
    <name type="scientific">Kineococcus endophyticus</name>
    <dbReference type="NCBI Taxonomy" id="1181883"/>
    <lineage>
        <taxon>Bacteria</taxon>
        <taxon>Bacillati</taxon>
        <taxon>Actinomycetota</taxon>
        <taxon>Actinomycetes</taxon>
        <taxon>Kineosporiales</taxon>
        <taxon>Kineosporiaceae</taxon>
        <taxon>Kineococcus</taxon>
    </lineage>
</organism>
<evidence type="ECO:0000313" key="7">
    <source>
        <dbReference type="Proteomes" id="UP001555826"/>
    </source>
</evidence>
<dbReference type="InterPro" id="IPR046335">
    <property type="entry name" value="LacI/GalR-like_sensor"/>
</dbReference>
<dbReference type="PANTHER" id="PTHR30146">
    <property type="entry name" value="LACI-RELATED TRANSCRIPTIONAL REPRESSOR"/>
    <property type="match status" value="1"/>
</dbReference>
<evidence type="ECO:0000313" key="6">
    <source>
        <dbReference type="EMBL" id="MEW9264593.1"/>
    </source>
</evidence>
<dbReference type="Gene3D" id="1.10.260.40">
    <property type="entry name" value="lambda repressor-like DNA-binding domains"/>
    <property type="match status" value="1"/>
</dbReference>
<comment type="caution">
    <text evidence="6">The sequence shown here is derived from an EMBL/GenBank/DDBJ whole genome shotgun (WGS) entry which is preliminary data.</text>
</comment>
<dbReference type="RefSeq" id="WP_367637343.1">
    <property type="nucleotide sequence ID" value="NZ_JBFNQN010000004.1"/>
</dbReference>
<evidence type="ECO:0000256" key="3">
    <source>
        <dbReference type="ARBA" id="ARBA00023163"/>
    </source>
</evidence>
<gene>
    <name evidence="6" type="ORF">AB1207_07530</name>
</gene>
<dbReference type="Pfam" id="PF00356">
    <property type="entry name" value="LacI"/>
    <property type="match status" value="1"/>
</dbReference>
<name>A0ABV3P5C0_9ACTN</name>
<dbReference type="PROSITE" id="PS50932">
    <property type="entry name" value="HTH_LACI_2"/>
    <property type="match status" value="1"/>
</dbReference>
<keyword evidence="1" id="KW-0805">Transcription regulation</keyword>